<evidence type="ECO:0000313" key="17">
    <source>
        <dbReference type="EMBL" id="AKV02859.1"/>
    </source>
</evidence>
<feature type="binding site" evidence="14">
    <location>
        <begin position="78"/>
        <end position="80"/>
    </location>
    <ligand>
        <name>NADP(+)</name>
        <dbReference type="ChEBI" id="CHEBI:58349"/>
    </ligand>
</feature>
<dbReference type="Gene3D" id="1.20.5.320">
    <property type="entry name" value="6-Phosphogluconate Dehydrogenase, domain 3"/>
    <property type="match status" value="1"/>
</dbReference>
<dbReference type="PANTHER" id="PTHR11811">
    <property type="entry name" value="6-PHOSPHOGLUCONATE DEHYDROGENASE"/>
    <property type="match status" value="1"/>
</dbReference>
<feature type="binding site" description="in other chain" evidence="13">
    <location>
        <begin position="207"/>
        <end position="208"/>
    </location>
    <ligand>
        <name>substrate</name>
        <note>ligand shared between dimeric partners</note>
    </ligand>
</feature>
<dbReference type="PRINTS" id="PR00076">
    <property type="entry name" value="6PGDHDRGNASE"/>
</dbReference>
<dbReference type="InterPro" id="IPR013328">
    <property type="entry name" value="6PGD_dom2"/>
</dbReference>
<feature type="active site" description="Proton acceptor" evidence="12">
    <location>
        <position position="204"/>
    </location>
</feature>
<protein>
    <recommendedName>
        <fullName evidence="6 11">6-phosphogluconate dehydrogenase, decarboxylating</fullName>
        <ecNumber evidence="5 11">1.1.1.44</ecNumber>
    </recommendedName>
</protein>
<evidence type="ECO:0000256" key="12">
    <source>
        <dbReference type="PIRSR" id="PIRSR000109-1"/>
    </source>
</evidence>
<dbReference type="SMART" id="SM01350">
    <property type="entry name" value="6PGD"/>
    <property type="match status" value="1"/>
</dbReference>
<dbReference type="SUPFAM" id="SSF48179">
    <property type="entry name" value="6-phosphogluconate dehydrogenase C-terminal domain-like"/>
    <property type="match status" value="1"/>
</dbReference>
<keyword evidence="9 11" id="KW-0570">Pentose shunt</keyword>
<feature type="binding site" description="in other chain" evidence="13">
    <location>
        <position position="212"/>
    </location>
    <ligand>
        <name>substrate</name>
        <note>ligand shared between dimeric partners</note>
    </ligand>
</feature>
<dbReference type="GO" id="GO:0004616">
    <property type="term" value="F:phosphogluconate dehydrogenase (decarboxylating) activity"/>
    <property type="evidence" value="ECO:0007669"/>
    <property type="project" value="UniProtKB-EC"/>
</dbReference>
<evidence type="ECO:0000256" key="4">
    <source>
        <dbReference type="ARBA" id="ARBA00011738"/>
    </source>
</evidence>
<keyword evidence="11 15" id="KW-0521">NADP</keyword>
<evidence type="ECO:0000256" key="1">
    <source>
        <dbReference type="ARBA" id="ARBA00002526"/>
    </source>
</evidence>
<evidence type="ECO:0000256" key="14">
    <source>
        <dbReference type="PIRSR" id="PIRSR000109-3"/>
    </source>
</evidence>
<keyword evidence="18" id="KW-1185">Reference proteome</keyword>
<evidence type="ECO:0000256" key="2">
    <source>
        <dbReference type="ARBA" id="ARBA00004874"/>
    </source>
</evidence>
<dbReference type="GO" id="GO:0006098">
    <property type="term" value="P:pentose-phosphate shunt"/>
    <property type="evidence" value="ECO:0007669"/>
    <property type="project" value="UniProtKB-UniPathway"/>
</dbReference>
<evidence type="ECO:0000259" key="16">
    <source>
        <dbReference type="SMART" id="SM01350"/>
    </source>
</evidence>
<dbReference type="Gene3D" id="1.10.1040.10">
    <property type="entry name" value="N-(1-d-carboxylethyl)-l-norvaline Dehydrogenase, domain 2"/>
    <property type="match status" value="1"/>
</dbReference>
<dbReference type="GO" id="GO:0019521">
    <property type="term" value="P:D-gluconate metabolic process"/>
    <property type="evidence" value="ECO:0007669"/>
    <property type="project" value="UniProtKB-KW"/>
</dbReference>
<evidence type="ECO:0000256" key="15">
    <source>
        <dbReference type="RuleBase" id="RU000485"/>
    </source>
</evidence>
<keyword evidence="8 15" id="KW-0311">Gluconate utilization</keyword>
<feature type="binding site" description="in other chain" evidence="13">
    <location>
        <position position="283"/>
    </location>
    <ligand>
        <name>substrate</name>
        <note>ligand shared between dimeric partners</note>
    </ligand>
</feature>
<evidence type="ECO:0000256" key="9">
    <source>
        <dbReference type="ARBA" id="ARBA00023126"/>
    </source>
</evidence>
<dbReference type="InterPro" id="IPR006184">
    <property type="entry name" value="6PGdom_BS"/>
</dbReference>
<dbReference type="GO" id="GO:0050661">
    <property type="term" value="F:NADP binding"/>
    <property type="evidence" value="ECO:0007669"/>
    <property type="project" value="InterPro"/>
</dbReference>
<dbReference type="NCBIfam" id="NF006765">
    <property type="entry name" value="PRK09287.1"/>
    <property type="match status" value="1"/>
</dbReference>
<dbReference type="InterPro" id="IPR006115">
    <property type="entry name" value="6PGDH_NADP-bd"/>
</dbReference>
<feature type="binding site" description="in other chain" evidence="13">
    <location>
        <position position="310"/>
    </location>
    <ligand>
        <name>substrate</name>
        <note>ligand shared between dimeric partners</note>
    </ligand>
</feature>
<organism evidence="17 18">
    <name type="scientific">Labilithrix luteola</name>
    <dbReference type="NCBI Taxonomy" id="1391654"/>
    <lineage>
        <taxon>Bacteria</taxon>
        <taxon>Pseudomonadati</taxon>
        <taxon>Myxococcota</taxon>
        <taxon>Polyangia</taxon>
        <taxon>Polyangiales</taxon>
        <taxon>Labilitrichaceae</taxon>
        <taxon>Labilithrix</taxon>
    </lineage>
</organism>
<dbReference type="STRING" id="1391654.AKJ09_09522"/>
<evidence type="ECO:0000256" key="3">
    <source>
        <dbReference type="ARBA" id="ARBA00008419"/>
    </source>
</evidence>
<dbReference type="PIRSF" id="PIRSF000109">
    <property type="entry name" value="6PGD"/>
    <property type="match status" value="1"/>
</dbReference>
<evidence type="ECO:0000256" key="6">
    <source>
        <dbReference type="ARBA" id="ARBA00018193"/>
    </source>
</evidence>
<evidence type="ECO:0000256" key="8">
    <source>
        <dbReference type="ARBA" id="ARBA00023064"/>
    </source>
</evidence>
<feature type="binding site" description="in other chain" evidence="13">
    <location>
        <begin position="132"/>
        <end position="134"/>
    </location>
    <ligand>
        <name>substrate</name>
        <note>ligand shared between dimeric partners</note>
    </ligand>
</feature>
<keyword evidence="7 11" id="KW-0560">Oxidoreductase</keyword>
<dbReference type="EMBL" id="CP012333">
    <property type="protein sequence ID" value="AKV02859.1"/>
    <property type="molecule type" value="Genomic_DNA"/>
</dbReference>
<dbReference type="FunFam" id="1.10.1040.10:FF:000002">
    <property type="entry name" value="6-phosphogluconate dehydrogenase, decarboxylating"/>
    <property type="match status" value="1"/>
</dbReference>
<dbReference type="InterPro" id="IPR008927">
    <property type="entry name" value="6-PGluconate_DH-like_C_sf"/>
</dbReference>
<comment type="similarity">
    <text evidence="3 11 15">Belongs to the 6-phosphogluconate dehydrogenase family.</text>
</comment>
<dbReference type="AlphaFoldDB" id="A0A0K1QAU4"/>
<dbReference type="NCBIfam" id="TIGR00873">
    <property type="entry name" value="gnd"/>
    <property type="match status" value="1"/>
</dbReference>
<comment type="function">
    <text evidence="1 11">Catalyzes the oxidative decarboxylation of 6-phosphogluconate to ribulose 5-phosphate and CO(2), with concomitant reduction of NADP to NADPH.</text>
</comment>
<feature type="binding site" evidence="14">
    <location>
        <position position="107"/>
    </location>
    <ligand>
        <name>NADP(+)</name>
        <dbReference type="ChEBI" id="CHEBI:58349"/>
    </ligand>
</feature>
<dbReference type="RefSeq" id="WP_146653718.1">
    <property type="nucleotide sequence ID" value="NZ_CP012333.1"/>
</dbReference>
<dbReference type="InterPro" id="IPR006183">
    <property type="entry name" value="Pgluconate_DH"/>
</dbReference>
<dbReference type="EC" id="1.1.1.44" evidence="5 11"/>
<dbReference type="InterPro" id="IPR036291">
    <property type="entry name" value="NAD(P)-bd_dom_sf"/>
</dbReference>
<accession>A0A0K1QAU4</accession>
<feature type="binding site" evidence="14">
    <location>
        <begin position="13"/>
        <end position="18"/>
    </location>
    <ligand>
        <name>NADP(+)</name>
        <dbReference type="ChEBI" id="CHEBI:58349"/>
    </ligand>
</feature>
<dbReference type="Pfam" id="PF00393">
    <property type="entry name" value="6PGD"/>
    <property type="match status" value="1"/>
</dbReference>
<feature type="domain" description="6-phosphogluconate dehydrogenase C-terminal" evidence="16">
    <location>
        <begin position="200"/>
        <end position="492"/>
    </location>
</feature>
<dbReference type="InterPro" id="IPR006114">
    <property type="entry name" value="6PGDH_C"/>
</dbReference>
<proteinExistence type="inferred from homology"/>
<dbReference type="KEGG" id="llu:AKJ09_09522"/>
<evidence type="ECO:0000256" key="7">
    <source>
        <dbReference type="ARBA" id="ARBA00023002"/>
    </source>
</evidence>
<feature type="active site" description="Proton donor" evidence="12">
    <location>
        <position position="211"/>
    </location>
</feature>
<comment type="pathway">
    <text evidence="2 11 15">Carbohydrate degradation; pentose phosphate pathway; D-ribulose 5-phosphate from D-glucose 6-phosphate (oxidative stage): step 3/3.</text>
</comment>
<feature type="binding site" evidence="14">
    <location>
        <begin position="36"/>
        <end position="38"/>
    </location>
    <ligand>
        <name>NADP(+)</name>
        <dbReference type="ChEBI" id="CHEBI:58349"/>
    </ligand>
</feature>
<dbReference type="SUPFAM" id="SSF51735">
    <property type="entry name" value="NAD(P)-binding Rossmann-fold domains"/>
    <property type="match status" value="1"/>
</dbReference>
<dbReference type="UniPathway" id="UPA00115">
    <property type="reaction ID" value="UER00410"/>
</dbReference>
<dbReference type="Pfam" id="PF03446">
    <property type="entry name" value="NAD_binding_2"/>
    <property type="match status" value="1"/>
</dbReference>
<evidence type="ECO:0000256" key="11">
    <source>
        <dbReference type="PIRNR" id="PIRNR000109"/>
    </source>
</evidence>
<evidence type="ECO:0000313" key="18">
    <source>
        <dbReference type="Proteomes" id="UP000064967"/>
    </source>
</evidence>
<dbReference type="PATRIC" id="fig|1391654.3.peg.9647"/>
<comment type="catalytic activity">
    <reaction evidence="10 11 15">
        <text>6-phospho-D-gluconate + NADP(+) = D-ribulose 5-phosphate + CO2 + NADPH</text>
        <dbReference type="Rhea" id="RHEA:10116"/>
        <dbReference type="ChEBI" id="CHEBI:16526"/>
        <dbReference type="ChEBI" id="CHEBI:57783"/>
        <dbReference type="ChEBI" id="CHEBI:58121"/>
        <dbReference type="ChEBI" id="CHEBI:58349"/>
        <dbReference type="ChEBI" id="CHEBI:58759"/>
        <dbReference type="EC" id="1.1.1.44"/>
    </reaction>
</comment>
<feature type="binding site" description="in other chain" evidence="13">
    <location>
        <position position="107"/>
    </location>
    <ligand>
        <name>substrate</name>
        <note>ligand shared between dimeric partners</note>
    </ligand>
</feature>
<dbReference type="InterPro" id="IPR006113">
    <property type="entry name" value="6PGDH_Gnd/GntZ"/>
</dbReference>
<dbReference type="PROSITE" id="PS00461">
    <property type="entry name" value="6PGD"/>
    <property type="match status" value="1"/>
</dbReference>
<feature type="binding site" evidence="13">
    <location>
        <position position="474"/>
    </location>
    <ligand>
        <name>substrate</name>
        <note>ligand shared between dimeric partners</note>
    </ligand>
</feature>
<comment type="subunit">
    <text evidence="4 11">Homodimer.</text>
</comment>
<feature type="binding site" evidence="13">
    <location>
        <position position="468"/>
    </location>
    <ligand>
        <name>substrate</name>
        <note>ligand shared between dimeric partners</note>
    </ligand>
</feature>
<reference evidence="17 18" key="1">
    <citation type="submission" date="2015-08" db="EMBL/GenBank/DDBJ databases">
        <authorList>
            <person name="Babu N.S."/>
            <person name="Beckwith C.J."/>
            <person name="Beseler K.G."/>
            <person name="Brison A."/>
            <person name="Carone J.V."/>
            <person name="Caskin T.P."/>
            <person name="Diamond M."/>
            <person name="Durham M.E."/>
            <person name="Foxe J.M."/>
            <person name="Go M."/>
            <person name="Henderson B.A."/>
            <person name="Jones I.B."/>
            <person name="McGettigan J.A."/>
            <person name="Micheletti S.J."/>
            <person name="Nasrallah M.E."/>
            <person name="Ortiz D."/>
            <person name="Piller C.R."/>
            <person name="Privatt S.R."/>
            <person name="Schneider S.L."/>
            <person name="Sharp S."/>
            <person name="Smith T.C."/>
            <person name="Stanton J.D."/>
            <person name="Ullery H.E."/>
            <person name="Wilson R.J."/>
            <person name="Serrano M.G."/>
            <person name="Buck G."/>
            <person name="Lee V."/>
            <person name="Wang Y."/>
            <person name="Carvalho R."/>
            <person name="Voegtly L."/>
            <person name="Shi R."/>
            <person name="Duckworth R."/>
            <person name="Johnson A."/>
            <person name="Loviza R."/>
            <person name="Walstead R."/>
            <person name="Shah Z."/>
            <person name="Kiflezghi M."/>
            <person name="Wade K."/>
            <person name="Ball S.L."/>
            <person name="Bradley K.W."/>
            <person name="Asai D.J."/>
            <person name="Bowman C.A."/>
            <person name="Russell D.A."/>
            <person name="Pope W.H."/>
            <person name="Jacobs-Sera D."/>
            <person name="Hendrix R.W."/>
            <person name="Hatfull G.F."/>
        </authorList>
    </citation>
    <scope>NUCLEOTIDE SEQUENCE [LARGE SCALE GENOMIC DNA]</scope>
    <source>
        <strain evidence="17 18">DSM 27648</strain>
    </source>
</reference>
<evidence type="ECO:0000256" key="5">
    <source>
        <dbReference type="ARBA" id="ARBA00013011"/>
    </source>
</evidence>
<dbReference type="Proteomes" id="UP000064967">
    <property type="component" value="Chromosome"/>
</dbReference>
<name>A0A0K1QAU4_9BACT</name>
<gene>
    <name evidence="17" type="ORF">AKJ09_09522</name>
</gene>
<evidence type="ECO:0000256" key="10">
    <source>
        <dbReference type="ARBA" id="ARBA00048640"/>
    </source>
</evidence>
<evidence type="ECO:0000256" key="13">
    <source>
        <dbReference type="PIRSR" id="PIRSR000109-2"/>
    </source>
</evidence>
<sequence length="509" mass="55359">MAQQATADVGLIGLAVMGQNLALNMADHGYRVAVFNRTTDVMKKFVASENPPGGLVGCENLKDFVASIKKPRKIIILVKAGPAIDAVTKQLFEAGVEPDDIVVDCGNSLWTDTIRREKEYAAKCKFFGSGVSGGEVGARFGPSMMPGGDPASWKHLEPIWKAVAAKVDAQTGKPIETASPGKPVVGGVPCTTYLGPNGAGHYVKMVHNGIEYIDMQLICEAYTLLSNLLGMKAPELSKVFGTWNEGDLDSYLIQITEDILKQPDPVHKEGYLVDYVLDAAGQKGTGKWTSVNALDMGIPANSIAEAVFARCLSALKEERVEASKKLKGPAPSHSGNRDELIAAVRDALYCSKICAYAQGFQLMREAQKEYNWTFDFAAIASIFRGGCIIRARFLQKIMDAYTRDKNLVNLLLDSYFNEQIQKSQSNWRKVVALAATNGIAAPAFMSALAYYDGYRAERLPANLLQAQRDYFGAHTYERIDAPRGKAFHLDWPEPGRPQVDIVPGSGGGH</sequence>
<dbReference type="Gene3D" id="3.40.50.720">
    <property type="entry name" value="NAD(P)-binding Rossmann-like Domain"/>
    <property type="match status" value="1"/>
</dbReference>
<dbReference type="OrthoDB" id="9804542at2"/>